<evidence type="ECO:0000313" key="2">
    <source>
        <dbReference type="EMBL" id="KAF4979135.1"/>
    </source>
</evidence>
<dbReference type="EMBL" id="JABEYC010000317">
    <property type="protein sequence ID" value="KAF4979135.1"/>
    <property type="molecule type" value="Genomic_DNA"/>
</dbReference>
<protein>
    <recommendedName>
        <fullName evidence="4">Pathogenicity protein</fullName>
    </recommendedName>
</protein>
<evidence type="ECO:0000256" key="1">
    <source>
        <dbReference type="SAM" id="SignalP"/>
    </source>
</evidence>
<comment type="caution">
    <text evidence="2">The sequence shown here is derived from an EMBL/GenBank/DDBJ whole genome shotgun (WGS) entry which is preliminary data.</text>
</comment>
<evidence type="ECO:0000313" key="3">
    <source>
        <dbReference type="Proteomes" id="UP000635477"/>
    </source>
</evidence>
<reference evidence="2" key="2">
    <citation type="submission" date="2020-05" db="EMBL/GenBank/DDBJ databases">
        <authorList>
            <person name="Kim H.-S."/>
            <person name="Proctor R.H."/>
            <person name="Brown D.W."/>
        </authorList>
    </citation>
    <scope>NUCLEOTIDE SEQUENCE</scope>
    <source>
        <strain evidence="2">NRRL 22465</strain>
    </source>
</reference>
<feature type="signal peptide" evidence="1">
    <location>
        <begin position="1"/>
        <end position="17"/>
    </location>
</feature>
<proteinExistence type="predicted"/>
<keyword evidence="3" id="KW-1185">Reference proteome</keyword>
<feature type="chain" id="PRO_5034227117" description="Pathogenicity protein" evidence="1">
    <location>
        <begin position="18"/>
        <end position="102"/>
    </location>
</feature>
<evidence type="ECO:0008006" key="4">
    <source>
        <dbReference type="Google" id="ProtNLM"/>
    </source>
</evidence>
<dbReference type="Proteomes" id="UP000635477">
    <property type="component" value="Unassembled WGS sequence"/>
</dbReference>
<gene>
    <name evidence="2" type="ORF">FZEAL_4625</name>
</gene>
<name>A0A8H4UM40_9HYPO</name>
<organism evidence="2 3">
    <name type="scientific">Fusarium zealandicum</name>
    <dbReference type="NCBI Taxonomy" id="1053134"/>
    <lineage>
        <taxon>Eukaryota</taxon>
        <taxon>Fungi</taxon>
        <taxon>Dikarya</taxon>
        <taxon>Ascomycota</taxon>
        <taxon>Pezizomycotina</taxon>
        <taxon>Sordariomycetes</taxon>
        <taxon>Hypocreomycetidae</taxon>
        <taxon>Hypocreales</taxon>
        <taxon>Nectriaceae</taxon>
        <taxon>Fusarium</taxon>
        <taxon>Fusarium staphyleae species complex</taxon>
    </lineage>
</organism>
<accession>A0A8H4UM40</accession>
<sequence>MKLSTAALLALAHGIVAMPWSSEKVNAPGSKVLSMNEDVTLTIKLSPPAPEKIGNFSENDVCLKICWPTTPQCPEDWYSNNLGSDKYPCWTCCKSPSVDHQL</sequence>
<dbReference type="AlphaFoldDB" id="A0A8H4UM40"/>
<keyword evidence="1" id="KW-0732">Signal</keyword>
<reference evidence="2" key="1">
    <citation type="journal article" date="2020" name="BMC Genomics">
        <title>Correction to: Identification and distribution of gene clusters required for synthesis of sphingolipid metabolism inhibitors in diverse species of the filamentous fungus Fusarium.</title>
        <authorList>
            <person name="Kim H.S."/>
            <person name="Lohmar J.M."/>
            <person name="Busman M."/>
            <person name="Brown D.W."/>
            <person name="Naumann T.A."/>
            <person name="Divon H.H."/>
            <person name="Lysoe E."/>
            <person name="Uhlig S."/>
            <person name="Proctor R.H."/>
        </authorList>
    </citation>
    <scope>NUCLEOTIDE SEQUENCE</scope>
    <source>
        <strain evidence="2">NRRL 22465</strain>
    </source>
</reference>
<dbReference type="OrthoDB" id="3440400at2759"/>